<evidence type="ECO:0000256" key="5">
    <source>
        <dbReference type="ARBA" id="ARBA00022741"/>
    </source>
</evidence>
<dbReference type="Gene3D" id="3.40.50.300">
    <property type="entry name" value="P-loop containing nucleotide triphosphate hydrolases"/>
    <property type="match status" value="1"/>
</dbReference>
<keyword evidence="4 9" id="KW-0812">Transmembrane</keyword>
<dbReference type="PANTHER" id="PTHR43394">
    <property type="entry name" value="ATP-DEPENDENT PERMEASE MDL1, MITOCHONDRIAL"/>
    <property type="match status" value="1"/>
</dbReference>
<dbReference type="CDD" id="cd07346">
    <property type="entry name" value="ABC_6TM_exporters"/>
    <property type="match status" value="1"/>
</dbReference>
<sequence length="612" mass="69138">MAEPTLDWDDNPEIAQQTTSYFARGMRTLWELIAPERKRILCAVLVLLFVEGASLAIPLLFKELVDSIPTVLSEGITPFVMVAVASMFLVRIVVLIVRRFVQEPVFLRALIRLENHWPRMAHEKLLALSIGYHEKENTGRKIAKVNKGVEKLVNMMVDLFWGLLPALIYLLMNVVVILILDWRLGLLFILPLIPAVWINLKCYKAFYPSWVDWEKRKERSIGLFCQSIINIRTVQSFVSEGNEVKEHGGVREGMRVLDLDICLRIQRYYFVMEMVLGLSFLFTIIVGLYFVYRGWGTVGTVSYVFITGNATLQSLWSMIQIYTRLLRDLVAAERMHALLSEDIDVANVHAGVIPESPIREIAFRDTSIEYSGKTLSALEKVNVTMTPGQMYALVGPSGAGKSTFVNLLARMYDPTDGSITVNGRDAREVDRDWYRKRFAFVPQDVEIFDGTVRQNIAYAHPNASEEWLARAVEASCLSELVSGSGRFPDGLETQVGERGVRLSGGEKQRVGIARAYIALLAGAEVLVLDEATSSLDSGSEKVVQDFIERLRREHEMIIVAIAHRLSTIQKADKIFVLDSGRIVETGDHKQLLKKNGLYKRLVDLQKLGELRE</sequence>
<feature type="transmembrane region" description="Helical" evidence="9">
    <location>
        <begin position="159"/>
        <end position="180"/>
    </location>
</feature>
<feature type="transmembrane region" description="Helical" evidence="9">
    <location>
        <begin position="186"/>
        <end position="207"/>
    </location>
</feature>
<comment type="subcellular location">
    <subcellularLocation>
        <location evidence="1">Cell membrane</location>
        <topology evidence="1">Multi-pass membrane protein</topology>
    </subcellularLocation>
</comment>
<dbReference type="Gene3D" id="1.20.1560.10">
    <property type="entry name" value="ABC transporter type 1, transmembrane domain"/>
    <property type="match status" value="1"/>
</dbReference>
<dbReference type="InterPro" id="IPR027417">
    <property type="entry name" value="P-loop_NTPase"/>
</dbReference>
<evidence type="ECO:0000256" key="6">
    <source>
        <dbReference type="ARBA" id="ARBA00022840"/>
    </source>
</evidence>
<evidence type="ECO:0000259" key="10">
    <source>
        <dbReference type="PROSITE" id="PS50893"/>
    </source>
</evidence>
<dbReference type="EMBL" id="MHLO01000022">
    <property type="protein sequence ID" value="OGZ12238.1"/>
    <property type="molecule type" value="Genomic_DNA"/>
</dbReference>
<dbReference type="PROSITE" id="PS50893">
    <property type="entry name" value="ABC_TRANSPORTER_2"/>
    <property type="match status" value="1"/>
</dbReference>
<feature type="transmembrane region" description="Helical" evidence="9">
    <location>
        <begin position="40"/>
        <end position="61"/>
    </location>
</feature>
<evidence type="ECO:0000313" key="12">
    <source>
        <dbReference type="EMBL" id="OGZ12238.1"/>
    </source>
</evidence>
<evidence type="ECO:0000256" key="3">
    <source>
        <dbReference type="ARBA" id="ARBA00022475"/>
    </source>
</evidence>
<keyword evidence="6" id="KW-0067">ATP-binding</keyword>
<dbReference type="FunFam" id="3.40.50.300:FF:000221">
    <property type="entry name" value="Multidrug ABC transporter ATP-binding protein"/>
    <property type="match status" value="1"/>
</dbReference>
<protein>
    <recommendedName>
        <fullName evidence="14">ABC transporter ATP-binding protein</fullName>
    </recommendedName>
</protein>
<feature type="transmembrane region" description="Helical" evidence="9">
    <location>
        <begin position="76"/>
        <end position="97"/>
    </location>
</feature>
<dbReference type="GO" id="GO:0005524">
    <property type="term" value="F:ATP binding"/>
    <property type="evidence" value="ECO:0007669"/>
    <property type="project" value="UniProtKB-KW"/>
</dbReference>
<dbReference type="GO" id="GO:0016887">
    <property type="term" value="F:ATP hydrolysis activity"/>
    <property type="evidence" value="ECO:0007669"/>
    <property type="project" value="InterPro"/>
</dbReference>
<dbReference type="STRING" id="1798664.A3C93_03705"/>
<organism evidence="12 13">
    <name type="scientific">Candidatus Lloydbacteria bacterium RIFCSPHIGHO2_02_FULL_54_17</name>
    <dbReference type="NCBI Taxonomy" id="1798664"/>
    <lineage>
        <taxon>Bacteria</taxon>
        <taxon>Candidatus Lloydiibacteriota</taxon>
    </lineage>
</organism>
<dbReference type="Pfam" id="PF00664">
    <property type="entry name" value="ABC_membrane"/>
    <property type="match status" value="1"/>
</dbReference>
<dbReference type="GO" id="GO:0015421">
    <property type="term" value="F:ABC-type oligopeptide transporter activity"/>
    <property type="evidence" value="ECO:0007669"/>
    <property type="project" value="TreeGrafter"/>
</dbReference>
<keyword evidence="7 9" id="KW-1133">Transmembrane helix</keyword>
<keyword evidence="5" id="KW-0547">Nucleotide-binding</keyword>
<dbReference type="PANTHER" id="PTHR43394:SF1">
    <property type="entry name" value="ATP-BINDING CASSETTE SUB-FAMILY B MEMBER 10, MITOCHONDRIAL"/>
    <property type="match status" value="1"/>
</dbReference>
<feature type="transmembrane region" description="Helical" evidence="9">
    <location>
        <begin position="268"/>
        <end position="292"/>
    </location>
</feature>
<feature type="domain" description="ABC transporter" evidence="10">
    <location>
        <begin position="363"/>
        <end position="604"/>
    </location>
</feature>
<dbReference type="Pfam" id="PF00005">
    <property type="entry name" value="ABC_tran"/>
    <property type="match status" value="1"/>
</dbReference>
<dbReference type="InterPro" id="IPR039421">
    <property type="entry name" value="Type_1_exporter"/>
</dbReference>
<accession>A0A1G2DHF5</accession>
<feature type="domain" description="ABC transmembrane type-1" evidence="11">
    <location>
        <begin position="43"/>
        <end position="327"/>
    </location>
</feature>
<dbReference type="PROSITE" id="PS50929">
    <property type="entry name" value="ABC_TM1F"/>
    <property type="match status" value="1"/>
</dbReference>
<dbReference type="GO" id="GO:0005886">
    <property type="term" value="C:plasma membrane"/>
    <property type="evidence" value="ECO:0007669"/>
    <property type="project" value="UniProtKB-SubCell"/>
</dbReference>
<gene>
    <name evidence="12" type="ORF">A3C93_03705</name>
</gene>
<evidence type="ECO:0008006" key="14">
    <source>
        <dbReference type="Google" id="ProtNLM"/>
    </source>
</evidence>
<evidence type="ECO:0000256" key="4">
    <source>
        <dbReference type="ARBA" id="ARBA00022692"/>
    </source>
</evidence>
<dbReference type="AlphaFoldDB" id="A0A1G2DHF5"/>
<evidence type="ECO:0000256" key="7">
    <source>
        <dbReference type="ARBA" id="ARBA00022989"/>
    </source>
</evidence>
<evidence type="ECO:0000259" key="11">
    <source>
        <dbReference type="PROSITE" id="PS50929"/>
    </source>
</evidence>
<feature type="transmembrane region" description="Helical" evidence="9">
    <location>
        <begin position="298"/>
        <end position="319"/>
    </location>
</feature>
<evidence type="ECO:0000256" key="8">
    <source>
        <dbReference type="ARBA" id="ARBA00023136"/>
    </source>
</evidence>
<evidence type="ECO:0000256" key="9">
    <source>
        <dbReference type="SAM" id="Phobius"/>
    </source>
</evidence>
<dbReference type="Proteomes" id="UP000178636">
    <property type="component" value="Unassembled WGS sequence"/>
</dbReference>
<evidence type="ECO:0000313" key="13">
    <source>
        <dbReference type="Proteomes" id="UP000178636"/>
    </source>
</evidence>
<name>A0A1G2DHF5_9BACT</name>
<dbReference type="InterPro" id="IPR017871">
    <property type="entry name" value="ABC_transporter-like_CS"/>
</dbReference>
<comment type="caution">
    <text evidence="12">The sequence shown here is derived from an EMBL/GenBank/DDBJ whole genome shotgun (WGS) entry which is preliminary data.</text>
</comment>
<dbReference type="InterPro" id="IPR011527">
    <property type="entry name" value="ABC1_TM_dom"/>
</dbReference>
<dbReference type="InterPro" id="IPR003593">
    <property type="entry name" value="AAA+_ATPase"/>
</dbReference>
<dbReference type="InterPro" id="IPR036640">
    <property type="entry name" value="ABC1_TM_sf"/>
</dbReference>
<keyword evidence="2" id="KW-0813">Transport</keyword>
<dbReference type="SUPFAM" id="SSF52540">
    <property type="entry name" value="P-loop containing nucleoside triphosphate hydrolases"/>
    <property type="match status" value="1"/>
</dbReference>
<keyword evidence="8 9" id="KW-0472">Membrane</keyword>
<evidence type="ECO:0000256" key="1">
    <source>
        <dbReference type="ARBA" id="ARBA00004651"/>
    </source>
</evidence>
<dbReference type="InterPro" id="IPR003439">
    <property type="entry name" value="ABC_transporter-like_ATP-bd"/>
</dbReference>
<keyword evidence="3" id="KW-1003">Cell membrane</keyword>
<dbReference type="SMART" id="SM00382">
    <property type="entry name" value="AAA"/>
    <property type="match status" value="1"/>
</dbReference>
<dbReference type="SUPFAM" id="SSF90123">
    <property type="entry name" value="ABC transporter transmembrane region"/>
    <property type="match status" value="1"/>
</dbReference>
<proteinExistence type="predicted"/>
<reference evidence="12 13" key="1">
    <citation type="journal article" date="2016" name="Nat. Commun.">
        <title>Thousands of microbial genomes shed light on interconnected biogeochemical processes in an aquifer system.</title>
        <authorList>
            <person name="Anantharaman K."/>
            <person name="Brown C.T."/>
            <person name="Hug L.A."/>
            <person name="Sharon I."/>
            <person name="Castelle C.J."/>
            <person name="Probst A.J."/>
            <person name="Thomas B.C."/>
            <person name="Singh A."/>
            <person name="Wilkins M.J."/>
            <person name="Karaoz U."/>
            <person name="Brodie E.L."/>
            <person name="Williams K.H."/>
            <person name="Hubbard S.S."/>
            <person name="Banfield J.F."/>
        </authorList>
    </citation>
    <scope>NUCLEOTIDE SEQUENCE [LARGE SCALE GENOMIC DNA]</scope>
</reference>
<evidence type="ECO:0000256" key="2">
    <source>
        <dbReference type="ARBA" id="ARBA00022448"/>
    </source>
</evidence>
<dbReference type="PROSITE" id="PS00211">
    <property type="entry name" value="ABC_TRANSPORTER_1"/>
    <property type="match status" value="1"/>
</dbReference>